<dbReference type="GeneID" id="17351495"/>
<evidence type="ECO:0000256" key="9">
    <source>
        <dbReference type="ARBA" id="ARBA00023136"/>
    </source>
</evidence>
<dbReference type="GO" id="GO:0006790">
    <property type="term" value="P:sulfur compound metabolic process"/>
    <property type="evidence" value="ECO:0007669"/>
    <property type="project" value="InterPro"/>
</dbReference>
<evidence type="ECO:0000256" key="17">
    <source>
        <dbReference type="PIRSR" id="PIRSR600760-2"/>
    </source>
</evidence>
<dbReference type="GO" id="GO:0004441">
    <property type="term" value="F:inositol-1,4-bisphosphate 1-phosphatase activity"/>
    <property type="evidence" value="ECO:0007669"/>
    <property type="project" value="UniProtKB-EC"/>
</dbReference>
<accession>E1ZPQ1</accession>
<evidence type="ECO:0000256" key="7">
    <source>
        <dbReference type="ARBA" id="ARBA00022801"/>
    </source>
</evidence>
<organism evidence="19">
    <name type="scientific">Chlorella variabilis</name>
    <name type="common">Green alga</name>
    <dbReference type="NCBI Taxonomy" id="554065"/>
    <lineage>
        <taxon>Eukaryota</taxon>
        <taxon>Viridiplantae</taxon>
        <taxon>Chlorophyta</taxon>
        <taxon>core chlorophytes</taxon>
        <taxon>Trebouxiophyceae</taxon>
        <taxon>Chlorellales</taxon>
        <taxon>Chlorellaceae</taxon>
        <taxon>Chlorella clade</taxon>
        <taxon>Chlorella</taxon>
    </lineage>
</organism>
<dbReference type="GO" id="GO:0046854">
    <property type="term" value="P:phosphatidylinositol phosphate biosynthetic process"/>
    <property type="evidence" value="ECO:0007669"/>
    <property type="project" value="InterPro"/>
</dbReference>
<evidence type="ECO:0000256" key="16">
    <source>
        <dbReference type="ARBA" id="ARBA00044554"/>
    </source>
</evidence>
<feature type="binding site" evidence="17">
    <location>
        <position position="97"/>
    </location>
    <ligand>
        <name>Mg(2+)</name>
        <dbReference type="ChEBI" id="CHEBI:18420"/>
        <label>1</label>
        <note>catalytic</note>
    </ligand>
</feature>
<dbReference type="EC" id="3.1.3.7" evidence="2"/>
<evidence type="ECO:0000256" key="15">
    <source>
        <dbReference type="ARBA" id="ARBA00044544"/>
    </source>
</evidence>
<comment type="catalytic activity">
    <reaction evidence="12">
        <text>1D-myo-inositol 1,3,4-trisphosphate + H2O = 1D-myo-inositol 3,4-bisphosphate + phosphate</text>
        <dbReference type="Rhea" id="RHEA:70319"/>
        <dbReference type="ChEBI" id="CHEBI:15377"/>
        <dbReference type="ChEBI" id="CHEBI:43474"/>
        <dbReference type="ChEBI" id="CHEBI:58414"/>
        <dbReference type="ChEBI" id="CHEBI:83241"/>
    </reaction>
    <physiologicalReaction direction="left-to-right" evidence="12">
        <dbReference type="Rhea" id="RHEA:70320"/>
    </physiologicalReaction>
</comment>
<evidence type="ECO:0000256" key="3">
    <source>
        <dbReference type="ARBA" id="ARBA00022475"/>
    </source>
</evidence>
<dbReference type="HAMAP" id="MF_02095">
    <property type="entry name" value="CysQ"/>
    <property type="match status" value="1"/>
</dbReference>
<keyword evidence="8 17" id="KW-0460">Magnesium</keyword>
<reference evidence="18 19" key="1">
    <citation type="journal article" date="2010" name="Plant Cell">
        <title>The Chlorella variabilis NC64A genome reveals adaptation to photosymbiosis, coevolution with viruses, and cryptic sex.</title>
        <authorList>
            <person name="Blanc G."/>
            <person name="Duncan G."/>
            <person name="Agarkova I."/>
            <person name="Borodovsky M."/>
            <person name="Gurnon J."/>
            <person name="Kuo A."/>
            <person name="Lindquist E."/>
            <person name="Lucas S."/>
            <person name="Pangilinan J."/>
            <person name="Polle J."/>
            <person name="Salamov A."/>
            <person name="Terry A."/>
            <person name="Yamada T."/>
            <person name="Dunigan D.D."/>
            <person name="Grigoriev I.V."/>
            <person name="Claverie J.M."/>
            <person name="Van Etten J.L."/>
        </authorList>
    </citation>
    <scope>NUCLEOTIDE SEQUENCE [LARGE SCALE GENOMIC DNA]</scope>
    <source>
        <strain evidence="18 19">NC64A</strain>
    </source>
</reference>
<evidence type="ECO:0000256" key="4">
    <source>
        <dbReference type="ARBA" id="ARBA00022519"/>
    </source>
</evidence>
<keyword evidence="19" id="KW-1185">Reference proteome</keyword>
<evidence type="ECO:0000256" key="11">
    <source>
        <dbReference type="ARBA" id="ARBA00041815"/>
    </source>
</evidence>
<dbReference type="Pfam" id="PF00459">
    <property type="entry name" value="Inositol_P"/>
    <property type="match status" value="1"/>
</dbReference>
<dbReference type="STRING" id="554065.E1ZPQ1"/>
<dbReference type="OMA" id="NTCYYAN"/>
<dbReference type="RefSeq" id="XP_005844206.1">
    <property type="nucleotide sequence ID" value="XM_005844144.1"/>
</dbReference>
<evidence type="ECO:0000256" key="1">
    <source>
        <dbReference type="ARBA" id="ARBA00005289"/>
    </source>
</evidence>
<evidence type="ECO:0000256" key="14">
    <source>
        <dbReference type="ARBA" id="ARBA00044519"/>
    </source>
</evidence>
<keyword evidence="4" id="KW-0997">Cell inner membrane</keyword>
<dbReference type="Gene3D" id="3.40.190.80">
    <property type="match status" value="1"/>
</dbReference>
<dbReference type="PROSITE" id="PS00630">
    <property type="entry name" value="IMP_2"/>
    <property type="match status" value="1"/>
</dbReference>
<comment type="cofactor">
    <cofactor evidence="17">
        <name>Mg(2+)</name>
        <dbReference type="ChEBI" id="CHEBI:18420"/>
    </cofactor>
</comment>
<dbReference type="EC" id="3.1.3.57" evidence="14"/>
<evidence type="ECO:0000256" key="6">
    <source>
        <dbReference type="ARBA" id="ARBA00022723"/>
    </source>
</evidence>
<keyword evidence="3" id="KW-1003">Cell membrane</keyword>
<keyword evidence="6 17" id="KW-0479">Metal-binding</keyword>
<keyword evidence="9" id="KW-0472">Membrane</keyword>
<evidence type="ECO:0000256" key="13">
    <source>
        <dbReference type="ARBA" id="ARBA00044478"/>
    </source>
</evidence>
<feature type="binding site" evidence="17">
    <location>
        <position position="96"/>
    </location>
    <ligand>
        <name>Mg(2+)</name>
        <dbReference type="ChEBI" id="CHEBI:18420"/>
        <label>1</label>
        <note>catalytic</note>
    </ligand>
</feature>
<dbReference type="SUPFAM" id="SSF56655">
    <property type="entry name" value="Carbohydrate phosphatase"/>
    <property type="match status" value="1"/>
</dbReference>
<dbReference type="NCBIfam" id="TIGR01331">
    <property type="entry name" value="bisphos_cysQ"/>
    <property type="match status" value="1"/>
</dbReference>
<evidence type="ECO:0000256" key="8">
    <source>
        <dbReference type="ARBA" id="ARBA00022842"/>
    </source>
</evidence>
<feature type="binding site" evidence="17">
    <location>
        <position position="94"/>
    </location>
    <ligand>
        <name>Mg(2+)</name>
        <dbReference type="ChEBI" id="CHEBI:18420"/>
        <label>1</label>
        <note>catalytic</note>
    </ligand>
</feature>
<dbReference type="eggNOG" id="KOG2951">
    <property type="taxonomic scope" value="Eukaryota"/>
</dbReference>
<feature type="binding site" evidence="17">
    <location>
        <position position="222"/>
    </location>
    <ligand>
        <name>Mg(2+)</name>
        <dbReference type="ChEBI" id="CHEBI:18420"/>
        <label>1</label>
        <note>catalytic</note>
    </ligand>
</feature>
<dbReference type="InterPro" id="IPR000760">
    <property type="entry name" value="Inositol_monophosphatase-like"/>
</dbReference>
<comment type="catalytic activity">
    <reaction evidence="13">
        <text>1D-myo-inositol 1,4-bisphosphate + H2O = 1D-myo-inositol 4-phosphate + phosphate</text>
        <dbReference type="Rhea" id="RHEA:15553"/>
        <dbReference type="ChEBI" id="CHEBI:15377"/>
        <dbReference type="ChEBI" id="CHEBI:43474"/>
        <dbReference type="ChEBI" id="CHEBI:58282"/>
        <dbReference type="ChEBI" id="CHEBI:58469"/>
        <dbReference type="EC" id="3.1.3.57"/>
    </reaction>
    <physiologicalReaction direction="left-to-right" evidence="13">
        <dbReference type="Rhea" id="RHEA:15554"/>
    </physiologicalReaction>
</comment>
<dbReference type="InParanoid" id="E1ZPQ1"/>
<dbReference type="AlphaFoldDB" id="E1ZPQ1"/>
<dbReference type="InterPro" id="IPR050725">
    <property type="entry name" value="CysQ/Inositol_MonoPase"/>
</dbReference>
<evidence type="ECO:0000313" key="19">
    <source>
        <dbReference type="Proteomes" id="UP000008141"/>
    </source>
</evidence>
<dbReference type="GO" id="GO:0008441">
    <property type="term" value="F:3'(2'),5'-bisphosphate nucleotidase activity"/>
    <property type="evidence" value="ECO:0007669"/>
    <property type="project" value="UniProtKB-EC"/>
</dbReference>
<dbReference type="PRINTS" id="PR00377">
    <property type="entry name" value="IMPHPHTASES"/>
</dbReference>
<dbReference type="OrthoDB" id="10254945at2759"/>
<feature type="binding site" evidence="17">
    <location>
        <position position="74"/>
    </location>
    <ligand>
        <name>Mg(2+)</name>
        <dbReference type="ChEBI" id="CHEBI:18420"/>
        <label>1</label>
        <note>catalytic</note>
    </ligand>
</feature>
<dbReference type="EMBL" id="GL433858">
    <property type="protein sequence ID" value="EFN52104.1"/>
    <property type="molecule type" value="Genomic_DNA"/>
</dbReference>
<dbReference type="PANTHER" id="PTHR43028:SF5">
    <property type="entry name" value="3'(2'),5'-BISPHOSPHATE NUCLEOTIDASE 1"/>
    <property type="match status" value="1"/>
</dbReference>
<dbReference type="Proteomes" id="UP000008141">
    <property type="component" value="Unassembled WGS sequence"/>
</dbReference>
<name>E1ZPQ1_CHLVA</name>
<evidence type="ECO:0000256" key="2">
    <source>
        <dbReference type="ARBA" id="ARBA00012633"/>
    </source>
</evidence>
<dbReference type="InterPro" id="IPR020550">
    <property type="entry name" value="Inositol_monophosphatase_CS"/>
</dbReference>
<evidence type="ECO:0000313" key="18">
    <source>
        <dbReference type="EMBL" id="EFN52104.1"/>
    </source>
</evidence>
<evidence type="ECO:0000256" key="10">
    <source>
        <dbReference type="ARBA" id="ARBA00040342"/>
    </source>
</evidence>
<dbReference type="InterPro" id="IPR020583">
    <property type="entry name" value="Inositol_monoP_metal-BS"/>
</dbReference>
<keyword evidence="5" id="KW-0452">Lithium</keyword>
<protein>
    <recommendedName>
        <fullName evidence="10">3'(2'),5'-bisphosphate nucleotidase 1</fullName>
        <ecNumber evidence="14">3.1.3.57</ecNumber>
        <ecNumber evidence="2">3.1.3.7</ecNumber>
    </recommendedName>
    <alternativeName>
        <fullName evidence="15">3'-phosphoadenosine 5'-phosphate phosphatase</fullName>
    </alternativeName>
    <alternativeName>
        <fullName evidence="11">Bisphosphate 3'-nucleotidase 1</fullName>
    </alternativeName>
    <alternativeName>
        <fullName evidence="16">Inositol-polyphosphate 1-phosphatase</fullName>
    </alternativeName>
</protein>
<dbReference type="Gene3D" id="3.30.540.10">
    <property type="entry name" value="Fructose-1,6-Bisphosphatase, subunit A, domain 1"/>
    <property type="match status" value="1"/>
</dbReference>
<keyword evidence="7" id="KW-0378">Hydrolase</keyword>
<dbReference type="InterPro" id="IPR006240">
    <property type="entry name" value="CysQ"/>
</dbReference>
<dbReference type="GO" id="GO:0000287">
    <property type="term" value="F:magnesium ion binding"/>
    <property type="evidence" value="ECO:0007669"/>
    <property type="project" value="InterPro"/>
</dbReference>
<dbReference type="KEGG" id="cvr:CHLNCDRAFT_27036"/>
<sequence>MARHIKLTQQGDCHKWAGIARAAGDAILRVYNSETWGVERKADESPLTRADKEANAVICDGLAQIAPHIPIVSEENRQVAYDMRKGYQYSWCVDPLDGTKDFMKRNGQFTVNIALLEGGHPVLGVVAVPVDGTVYWAAKGQGAFVQRAGHEAQQLQCAEVDLTQPGLVVVASASHLTPETQEFVAQLREPSFKQLGSSLKLLMVAEGIAHVYPRLAPTCEWDTAAAHAIVEEAGGVVALTRREPVQYNKESPLNPFFVVYGQKALP</sequence>
<dbReference type="CDD" id="cd01638">
    <property type="entry name" value="CysQ"/>
    <property type="match status" value="1"/>
</dbReference>
<proteinExistence type="inferred from homology"/>
<gene>
    <name evidence="18" type="ORF">CHLNCDRAFT_27036</name>
</gene>
<dbReference type="PANTHER" id="PTHR43028">
    <property type="entry name" value="3'(2'),5'-BISPHOSPHATE NUCLEOTIDASE 1"/>
    <property type="match status" value="1"/>
</dbReference>
<comment type="similarity">
    <text evidence="1">Belongs to the inositol monophosphatase superfamily. CysQ family.</text>
</comment>
<evidence type="ECO:0000256" key="12">
    <source>
        <dbReference type="ARBA" id="ARBA00044465"/>
    </source>
</evidence>
<dbReference type="PROSITE" id="PS00629">
    <property type="entry name" value="IMP_1"/>
    <property type="match status" value="1"/>
</dbReference>
<evidence type="ECO:0000256" key="5">
    <source>
        <dbReference type="ARBA" id="ARBA00022671"/>
    </source>
</evidence>